<keyword evidence="1" id="KW-0812">Transmembrane</keyword>
<evidence type="ECO:0000256" key="1">
    <source>
        <dbReference type="SAM" id="Phobius"/>
    </source>
</evidence>
<feature type="transmembrane region" description="Helical" evidence="1">
    <location>
        <begin position="29"/>
        <end position="50"/>
    </location>
</feature>
<accession>A0A2N9HGB7</accession>
<sequence>MSQTRSSEPSHDPLKASKLFALPEKPADLFVLLMRLGLLVYLVASVSLALHSAFSTRTRWFSFPERLSRNVSRFTETRPTNISHILFGLAGAAHTWCERSRYSEL</sequence>
<organism evidence="2">
    <name type="scientific">Fagus sylvatica</name>
    <name type="common">Beechnut</name>
    <dbReference type="NCBI Taxonomy" id="28930"/>
    <lineage>
        <taxon>Eukaryota</taxon>
        <taxon>Viridiplantae</taxon>
        <taxon>Streptophyta</taxon>
        <taxon>Embryophyta</taxon>
        <taxon>Tracheophyta</taxon>
        <taxon>Spermatophyta</taxon>
        <taxon>Magnoliopsida</taxon>
        <taxon>eudicotyledons</taxon>
        <taxon>Gunneridae</taxon>
        <taxon>Pentapetalae</taxon>
        <taxon>rosids</taxon>
        <taxon>fabids</taxon>
        <taxon>Fagales</taxon>
        <taxon>Fagaceae</taxon>
        <taxon>Fagus</taxon>
    </lineage>
</organism>
<proteinExistence type="predicted"/>
<name>A0A2N9HGB7_FAGSY</name>
<dbReference type="EMBL" id="OIVN01003756">
    <property type="protein sequence ID" value="SPD13346.1"/>
    <property type="molecule type" value="Genomic_DNA"/>
</dbReference>
<reference evidence="2" key="1">
    <citation type="submission" date="2018-02" db="EMBL/GenBank/DDBJ databases">
        <authorList>
            <person name="Cohen D.B."/>
            <person name="Kent A.D."/>
        </authorList>
    </citation>
    <scope>NUCLEOTIDE SEQUENCE</scope>
</reference>
<gene>
    <name evidence="2" type="ORF">FSB_LOCUS41228</name>
</gene>
<keyword evidence="1" id="KW-1133">Transmembrane helix</keyword>
<keyword evidence="1" id="KW-0472">Membrane</keyword>
<dbReference type="AlphaFoldDB" id="A0A2N9HGB7"/>
<protein>
    <submittedName>
        <fullName evidence="2">Uncharacterized protein</fullName>
    </submittedName>
</protein>
<evidence type="ECO:0000313" key="2">
    <source>
        <dbReference type="EMBL" id="SPD13346.1"/>
    </source>
</evidence>